<protein>
    <recommendedName>
        <fullName evidence="4">Lipoprotein</fullName>
    </recommendedName>
</protein>
<organism evidence="2 3">
    <name type="scientific">Pseudoalteromonas atlantica</name>
    <name type="common">Alteromonas atlantica</name>
    <dbReference type="NCBI Taxonomy" id="288"/>
    <lineage>
        <taxon>Bacteria</taxon>
        <taxon>Pseudomonadati</taxon>
        <taxon>Pseudomonadota</taxon>
        <taxon>Gammaproteobacteria</taxon>
        <taxon>Alteromonadales</taxon>
        <taxon>Pseudoalteromonadaceae</taxon>
        <taxon>Pseudoalteromonas</taxon>
    </lineage>
</organism>
<name>A0ABQ0UCB7_PSEAF</name>
<evidence type="ECO:0000313" key="3">
    <source>
        <dbReference type="Proteomes" id="UP000321189"/>
    </source>
</evidence>
<accession>A0ABQ0UCB7</accession>
<feature type="signal peptide" evidence="1">
    <location>
        <begin position="1"/>
        <end position="15"/>
    </location>
</feature>
<proteinExistence type="predicted"/>
<reference evidence="2 3" key="1">
    <citation type="submission" date="2019-07" db="EMBL/GenBank/DDBJ databases">
        <title>Whole genome shotgun sequence of Pseudoalteromonas atlantica NBRC 103033.</title>
        <authorList>
            <person name="Hosoyama A."/>
            <person name="Uohara A."/>
            <person name="Ohji S."/>
            <person name="Ichikawa N."/>
        </authorList>
    </citation>
    <scope>NUCLEOTIDE SEQUENCE [LARGE SCALE GENOMIC DNA]</scope>
    <source>
        <strain evidence="2 3">NBRC 103033</strain>
    </source>
</reference>
<keyword evidence="3" id="KW-1185">Reference proteome</keyword>
<comment type="caution">
    <text evidence="2">The sequence shown here is derived from an EMBL/GenBank/DDBJ whole genome shotgun (WGS) entry which is preliminary data.</text>
</comment>
<evidence type="ECO:0008006" key="4">
    <source>
        <dbReference type="Google" id="ProtNLM"/>
    </source>
</evidence>
<evidence type="ECO:0000256" key="1">
    <source>
        <dbReference type="SAM" id="SignalP"/>
    </source>
</evidence>
<feature type="chain" id="PRO_5045320643" description="Lipoprotein" evidence="1">
    <location>
        <begin position="16"/>
        <end position="133"/>
    </location>
</feature>
<dbReference type="RefSeq" id="WP_138579479.1">
    <property type="nucleotide sequence ID" value="NZ_BJUT01000010.1"/>
</dbReference>
<sequence length="133" mass="15064">MKKLLILLLPSTCFAQFSDLSLCENKQSMLGMEFYTHCVGVADASVKKLESDVTTKQLYDYITLGLKDASTLERFLSDDLIGTLHAIISIDPELHYYTTVGNNVLVMTKEGLNIFEKHDGYWLQKLVSKKPNR</sequence>
<evidence type="ECO:0000313" key="2">
    <source>
        <dbReference type="EMBL" id="GEK76067.1"/>
    </source>
</evidence>
<keyword evidence="1" id="KW-0732">Signal</keyword>
<dbReference type="Proteomes" id="UP000321189">
    <property type="component" value="Unassembled WGS sequence"/>
</dbReference>
<dbReference type="EMBL" id="BJUT01000010">
    <property type="protein sequence ID" value="GEK76067.1"/>
    <property type="molecule type" value="Genomic_DNA"/>
</dbReference>
<gene>
    <name evidence="2" type="ORF">PAT01_13710</name>
</gene>